<dbReference type="GO" id="GO:0033178">
    <property type="term" value="C:proton-transporting two-sector ATPase complex, catalytic domain"/>
    <property type="evidence" value="ECO:0007669"/>
    <property type="project" value="InterPro"/>
</dbReference>
<dbReference type="Proteomes" id="UP000076078">
    <property type="component" value="Unassembled WGS sequence"/>
</dbReference>
<keyword evidence="3" id="KW-0406">Ion transport</keyword>
<evidence type="ECO:0000313" key="5">
    <source>
        <dbReference type="Proteomes" id="UP000076078"/>
    </source>
</evidence>
<organism evidence="4 5">
    <name type="scientific">Tieghemostelium lacteum</name>
    <name type="common">Slime mold</name>
    <name type="synonym">Dictyostelium lacteum</name>
    <dbReference type="NCBI Taxonomy" id="361077"/>
    <lineage>
        <taxon>Eukaryota</taxon>
        <taxon>Amoebozoa</taxon>
        <taxon>Evosea</taxon>
        <taxon>Eumycetozoa</taxon>
        <taxon>Dictyostelia</taxon>
        <taxon>Dictyosteliales</taxon>
        <taxon>Raperosteliaceae</taxon>
        <taxon>Tieghemostelium</taxon>
    </lineage>
</organism>
<protein>
    <submittedName>
        <fullName evidence="4">Vacuolar H+-ATPase E subunit</fullName>
    </submittedName>
</protein>
<evidence type="ECO:0000256" key="1">
    <source>
        <dbReference type="ARBA" id="ARBA00005901"/>
    </source>
</evidence>
<dbReference type="OMA" id="CRPQDHL"/>
<sequence>MDDTQVDAQLEQMKNFILQEAQDKAAEIKTKAAQEFTSEKGRIFQNEKVKIIKEFEKKQKQIEVQKKINLSNELNKSRLSVLKAREDCIRDVVQEAQKRLTTISENKEKYTQILKNLILQGLVKLSEKEVSIVCRKEDIPLVEKVLKDTEHEYKKNTQKSVNLTIDKERYLPAGPSGDGNKGPSCCGGVILSALEGRIICKNTLDARLEICFDQLTPIIRTTLYGPTPSRKFFD</sequence>
<dbReference type="Gene3D" id="6.10.250.1620">
    <property type="match status" value="1"/>
</dbReference>
<dbReference type="SUPFAM" id="SSF160527">
    <property type="entry name" value="V-type ATPase subunit E-like"/>
    <property type="match status" value="1"/>
</dbReference>
<dbReference type="InterPro" id="IPR038495">
    <property type="entry name" value="ATPase_E_C"/>
</dbReference>
<name>A0A151ZDY7_TIELA</name>
<proteinExistence type="inferred from homology"/>
<dbReference type="FunCoup" id="A0A151ZDY7">
    <property type="interactions" value="620"/>
</dbReference>
<comment type="caution">
    <text evidence="4">The sequence shown here is derived from an EMBL/GenBank/DDBJ whole genome shotgun (WGS) entry which is preliminary data.</text>
</comment>
<dbReference type="InParanoid" id="A0A151ZDY7"/>
<evidence type="ECO:0000256" key="2">
    <source>
        <dbReference type="ARBA" id="ARBA00022448"/>
    </source>
</evidence>
<accession>A0A151ZDY7</accession>
<dbReference type="OrthoDB" id="10263003at2759"/>
<dbReference type="STRING" id="361077.A0A151ZDY7"/>
<dbReference type="GO" id="GO:0046961">
    <property type="term" value="F:proton-transporting ATPase activity, rotational mechanism"/>
    <property type="evidence" value="ECO:0007669"/>
    <property type="project" value="InterPro"/>
</dbReference>
<dbReference type="Pfam" id="PF01991">
    <property type="entry name" value="vATP-synt_E"/>
    <property type="match status" value="1"/>
</dbReference>
<dbReference type="AlphaFoldDB" id="A0A151ZDY7"/>
<reference evidence="4 5" key="1">
    <citation type="submission" date="2015-12" db="EMBL/GenBank/DDBJ databases">
        <title>Dictyostelia acquired genes for synthesis and detection of signals that induce cell-type specialization by lateral gene transfer from prokaryotes.</title>
        <authorList>
            <person name="Gloeckner G."/>
            <person name="Schaap P."/>
        </authorList>
    </citation>
    <scope>NUCLEOTIDE SEQUENCE [LARGE SCALE GENOMIC DNA]</scope>
    <source>
        <strain evidence="4 5">TK</strain>
    </source>
</reference>
<gene>
    <name evidence="4" type="ORF">DLAC_07008</name>
</gene>
<evidence type="ECO:0000256" key="3">
    <source>
        <dbReference type="ARBA" id="ARBA00023065"/>
    </source>
</evidence>
<keyword evidence="5" id="KW-1185">Reference proteome</keyword>
<evidence type="ECO:0000313" key="4">
    <source>
        <dbReference type="EMBL" id="KYQ92166.1"/>
    </source>
</evidence>
<dbReference type="PANTHER" id="PTHR45715">
    <property type="entry name" value="ATPASE H+-TRANSPORTING V1 SUBUNIT E1A-RELATED"/>
    <property type="match status" value="1"/>
</dbReference>
<dbReference type="InterPro" id="IPR002842">
    <property type="entry name" value="ATPase_V1_Esu"/>
</dbReference>
<keyword evidence="2" id="KW-0813">Transport</keyword>
<comment type="similarity">
    <text evidence="1">Belongs to the V-ATPase E subunit family.</text>
</comment>
<dbReference type="Gene3D" id="3.30.2320.30">
    <property type="entry name" value="ATP synthase, E subunit, C-terminal"/>
    <property type="match status" value="1"/>
</dbReference>
<dbReference type="EMBL" id="LODT01000031">
    <property type="protein sequence ID" value="KYQ92166.1"/>
    <property type="molecule type" value="Genomic_DNA"/>
</dbReference>
<dbReference type="HAMAP" id="MF_00311">
    <property type="entry name" value="ATP_synth_E_arch"/>
    <property type="match status" value="1"/>
</dbReference>